<dbReference type="RefSeq" id="WP_052593347.1">
    <property type="nucleotide sequence ID" value="NZ_CP011112.1"/>
</dbReference>
<keyword evidence="2" id="KW-0808">Transferase</keyword>
<evidence type="ECO:0000256" key="3">
    <source>
        <dbReference type="ARBA" id="ARBA00022777"/>
    </source>
</evidence>
<reference evidence="4 5" key="1">
    <citation type="submission" date="2015-03" db="EMBL/GenBank/DDBJ databases">
        <title>Luteipulveratus halotolerans sp. nov., a novel actinobacterium (Dermacoccaceae) from Sarawak, Malaysia.</title>
        <authorList>
            <person name="Juboi H."/>
            <person name="Basik A."/>
            <person name="Shamsul S.S."/>
            <person name="Arnold P."/>
            <person name="Schmitt E.K."/>
            <person name="Sanglier J.-J."/>
            <person name="Yeo T."/>
        </authorList>
    </citation>
    <scope>NUCLEOTIDE SEQUENCE [LARGE SCALE GENOMIC DNA]</scope>
    <source>
        <strain evidence="4 5">MN07-A0370</strain>
    </source>
</reference>
<dbReference type="InterPro" id="IPR004381">
    <property type="entry name" value="Glycerate_kinase"/>
</dbReference>
<dbReference type="Pfam" id="PF02595">
    <property type="entry name" value="Gly_kinase"/>
    <property type="match status" value="1"/>
</dbReference>
<dbReference type="OrthoDB" id="9774290at2"/>
<evidence type="ECO:0008006" key="6">
    <source>
        <dbReference type="Google" id="ProtNLM"/>
    </source>
</evidence>
<dbReference type="AlphaFoldDB" id="A0A0K1JKQ4"/>
<dbReference type="Proteomes" id="UP000066480">
    <property type="component" value="Chromosome"/>
</dbReference>
<evidence type="ECO:0000256" key="2">
    <source>
        <dbReference type="ARBA" id="ARBA00022679"/>
    </source>
</evidence>
<protein>
    <recommendedName>
        <fullName evidence="6">Glycerate kinase</fullName>
    </recommendedName>
</protein>
<dbReference type="STRING" id="571913.VV02_17020"/>
<dbReference type="InterPro" id="IPR018197">
    <property type="entry name" value="Glycerate_kinase_RE-like"/>
</dbReference>
<dbReference type="GO" id="GO:0008887">
    <property type="term" value="F:glycerate kinase activity"/>
    <property type="evidence" value="ECO:0007669"/>
    <property type="project" value="InterPro"/>
</dbReference>
<keyword evidence="5" id="KW-1185">Reference proteome</keyword>
<dbReference type="Gene3D" id="3.90.1510.10">
    <property type="entry name" value="Glycerate kinase, domain 2"/>
    <property type="match status" value="1"/>
</dbReference>
<dbReference type="EMBL" id="CP011112">
    <property type="protein sequence ID" value="AKU17160.1"/>
    <property type="molecule type" value="Genomic_DNA"/>
</dbReference>
<evidence type="ECO:0000313" key="4">
    <source>
        <dbReference type="EMBL" id="AKU17160.1"/>
    </source>
</evidence>
<evidence type="ECO:0000256" key="1">
    <source>
        <dbReference type="ARBA" id="ARBA00006284"/>
    </source>
</evidence>
<accession>A0A0K1JKQ4</accession>
<dbReference type="InterPro" id="IPR018193">
    <property type="entry name" value="Glyc_kinase_flavodox-like_fold"/>
</dbReference>
<dbReference type="SUPFAM" id="SSF110738">
    <property type="entry name" value="Glycerate kinase I"/>
    <property type="match status" value="1"/>
</dbReference>
<organism evidence="4 5">
    <name type="scientific">Luteipulveratus mongoliensis</name>
    <dbReference type="NCBI Taxonomy" id="571913"/>
    <lineage>
        <taxon>Bacteria</taxon>
        <taxon>Bacillati</taxon>
        <taxon>Actinomycetota</taxon>
        <taxon>Actinomycetes</taxon>
        <taxon>Micrococcales</taxon>
        <taxon>Dermacoccaceae</taxon>
        <taxon>Luteipulveratus</taxon>
    </lineage>
</organism>
<dbReference type="KEGG" id="lmoi:VV02_17020"/>
<comment type="similarity">
    <text evidence="1">Belongs to the glycerate kinase type-1 family.</text>
</comment>
<dbReference type="GO" id="GO:0031388">
    <property type="term" value="P:organic acid phosphorylation"/>
    <property type="evidence" value="ECO:0007669"/>
    <property type="project" value="InterPro"/>
</dbReference>
<sequence length="354" mass="37047">MKVLVATTSIGDLDPVRATQVIGGAWTDRSPHVTLTTRPMSAGGGGFVSAVGAVPSAEQRLVVHDDEPVTVVRDADGRVYVEAAQVLAVRREDRSSYALGQVLAGLVADGVTDLVVGVGDVTCLDGGLGMLQALVDGDAPADDLTWLDELRDRLRDVRITAAVDDNLPLLGFHGAAASAGLDAQEAQAREQAMGAYVDRARRVVPAARDLLTGNERRLDREPGAGAGGGLAYGLLLLGGRLREAPDVVAEVNGLEEAIAAADLVVTGETVFDWRSLEHSVLARVSRSAAAAAKPVVVLAHEQQVGRREAMSLGIAGTYSVIDPGRRGPDRRTGQEPEVRLASLVRRVAGTWTPA</sequence>
<gene>
    <name evidence="4" type="ORF">VV02_17020</name>
</gene>
<dbReference type="PANTHER" id="PTHR21599:SF0">
    <property type="entry name" value="GLYCERATE KINASE"/>
    <property type="match status" value="1"/>
</dbReference>
<evidence type="ECO:0000313" key="5">
    <source>
        <dbReference type="Proteomes" id="UP000066480"/>
    </source>
</evidence>
<proteinExistence type="inferred from homology"/>
<dbReference type="Gene3D" id="3.40.50.10350">
    <property type="entry name" value="Glycerate kinase, domain 1"/>
    <property type="match status" value="1"/>
</dbReference>
<name>A0A0K1JKQ4_9MICO</name>
<dbReference type="InterPro" id="IPR036129">
    <property type="entry name" value="Glycerate_kinase_sf"/>
</dbReference>
<keyword evidence="3" id="KW-0418">Kinase</keyword>
<dbReference type="PANTHER" id="PTHR21599">
    <property type="entry name" value="GLYCERATE KINASE"/>
    <property type="match status" value="1"/>
</dbReference>